<feature type="region of interest" description="Disordered" evidence="5">
    <location>
        <begin position="409"/>
        <end position="512"/>
    </location>
</feature>
<dbReference type="EMBL" id="JAULSN010000004">
    <property type="protein sequence ID" value="KAK3373760.1"/>
    <property type="molecule type" value="Genomic_DNA"/>
</dbReference>
<reference evidence="7" key="2">
    <citation type="submission" date="2023-06" db="EMBL/GenBank/DDBJ databases">
        <authorList>
            <consortium name="Lawrence Berkeley National Laboratory"/>
            <person name="Haridas S."/>
            <person name="Hensen N."/>
            <person name="Bonometti L."/>
            <person name="Westerberg I."/>
            <person name="Brannstrom I.O."/>
            <person name="Guillou S."/>
            <person name="Cros-Aarteil S."/>
            <person name="Calhoun S."/>
            <person name="Kuo A."/>
            <person name="Mondo S."/>
            <person name="Pangilinan J."/>
            <person name="Riley R."/>
            <person name="Labutti K."/>
            <person name="Andreopoulos B."/>
            <person name="Lipzen A."/>
            <person name="Chen C."/>
            <person name="Yanf M."/>
            <person name="Daum C."/>
            <person name="Ng V."/>
            <person name="Clum A."/>
            <person name="Steindorff A."/>
            <person name="Ohm R."/>
            <person name="Martin F."/>
            <person name="Silar P."/>
            <person name="Natvig D."/>
            <person name="Lalanne C."/>
            <person name="Gautier V."/>
            <person name="Ament-Velasquez S.L."/>
            <person name="Kruys A."/>
            <person name="Hutchinson M.I."/>
            <person name="Powell A.J."/>
            <person name="Barry K."/>
            <person name="Miller A.N."/>
            <person name="Grigoriev I.V."/>
            <person name="Debuchy R."/>
            <person name="Gladieux P."/>
            <person name="Thoren M.H."/>
            <person name="Johannesson H."/>
        </authorList>
    </citation>
    <scope>NUCLEOTIDE SEQUENCE</scope>
    <source>
        <strain evidence="7">CBS 958.72</strain>
    </source>
</reference>
<dbReference type="Proteomes" id="UP001287356">
    <property type="component" value="Unassembled WGS sequence"/>
</dbReference>
<evidence type="ECO:0000313" key="8">
    <source>
        <dbReference type="Proteomes" id="UP001287356"/>
    </source>
</evidence>
<evidence type="ECO:0000256" key="5">
    <source>
        <dbReference type="SAM" id="MobiDB-lite"/>
    </source>
</evidence>
<feature type="compositionally biased region" description="Low complexity" evidence="5">
    <location>
        <begin position="185"/>
        <end position="195"/>
    </location>
</feature>
<evidence type="ECO:0000313" key="7">
    <source>
        <dbReference type="EMBL" id="KAK3373760.1"/>
    </source>
</evidence>
<protein>
    <submittedName>
        <fullName evidence="7">Uncharacterized protein</fullName>
    </submittedName>
</protein>
<feature type="compositionally biased region" description="Basic and acidic residues" evidence="5">
    <location>
        <begin position="478"/>
        <end position="512"/>
    </location>
</feature>
<accession>A0AAE0KD27</accession>
<comment type="subcellular location">
    <subcellularLocation>
        <location evidence="1">Membrane</location>
        <topology evidence="1">Single-pass membrane protein</topology>
    </subcellularLocation>
</comment>
<keyword evidence="2 6" id="KW-0812">Transmembrane</keyword>
<evidence type="ECO:0000256" key="3">
    <source>
        <dbReference type="ARBA" id="ARBA00022989"/>
    </source>
</evidence>
<gene>
    <name evidence="7" type="ORF">B0T24DRAFT_593917</name>
</gene>
<comment type="caution">
    <text evidence="7">The sequence shown here is derived from an EMBL/GenBank/DDBJ whole genome shotgun (WGS) entry which is preliminary data.</text>
</comment>
<organism evidence="7 8">
    <name type="scientific">Lasiosphaeria ovina</name>
    <dbReference type="NCBI Taxonomy" id="92902"/>
    <lineage>
        <taxon>Eukaryota</taxon>
        <taxon>Fungi</taxon>
        <taxon>Dikarya</taxon>
        <taxon>Ascomycota</taxon>
        <taxon>Pezizomycotina</taxon>
        <taxon>Sordariomycetes</taxon>
        <taxon>Sordariomycetidae</taxon>
        <taxon>Sordariales</taxon>
        <taxon>Lasiosphaeriaceae</taxon>
        <taxon>Lasiosphaeria</taxon>
    </lineage>
</organism>
<name>A0AAE0KD27_9PEZI</name>
<feature type="region of interest" description="Disordered" evidence="5">
    <location>
        <begin position="247"/>
        <end position="296"/>
    </location>
</feature>
<reference evidence="7" key="1">
    <citation type="journal article" date="2023" name="Mol. Phylogenet. Evol.">
        <title>Genome-scale phylogeny and comparative genomics of the fungal order Sordariales.</title>
        <authorList>
            <person name="Hensen N."/>
            <person name="Bonometti L."/>
            <person name="Westerberg I."/>
            <person name="Brannstrom I.O."/>
            <person name="Guillou S."/>
            <person name="Cros-Aarteil S."/>
            <person name="Calhoun S."/>
            <person name="Haridas S."/>
            <person name="Kuo A."/>
            <person name="Mondo S."/>
            <person name="Pangilinan J."/>
            <person name="Riley R."/>
            <person name="LaButti K."/>
            <person name="Andreopoulos B."/>
            <person name="Lipzen A."/>
            <person name="Chen C."/>
            <person name="Yan M."/>
            <person name="Daum C."/>
            <person name="Ng V."/>
            <person name="Clum A."/>
            <person name="Steindorff A."/>
            <person name="Ohm R.A."/>
            <person name="Martin F."/>
            <person name="Silar P."/>
            <person name="Natvig D.O."/>
            <person name="Lalanne C."/>
            <person name="Gautier V."/>
            <person name="Ament-Velasquez S.L."/>
            <person name="Kruys A."/>
            <person name="Hutchinson M.I."/>
            <person name="Powell A.J."/>
            <person name="Barry K."/>
            <person name="Miller A.N."/>
            <person name="Grigoriev I.V."/>
            <person name="Debuchy R."/>
            <person name="Gladieux P."/>
            <person name="Hiltunen Thoren M."/>
            <person name="Johannesson H."/>
        </authorList>
    </citation>
    <scope>NUCLEOTIDE SEQUENCE</scope>
    <source>
        <strain evidence="7">CBS 958.72</strain>
    </source>
</reference>
<keyword evidence="4 6" id="KW-0472">Membrane</keyword>
<keyword evidence="3 6" id="KW-1133">Transmembrane helix</keyword>
<evidence type="ECO:0000256" key="2">
    <source>
        <dbReference type="ARBA" id="ARBA00022692"/>
    </source>
</evidence>
<evidence type="ECO:0000256" key="6">
    <source>
        <dbReference type="SAM" id="Phobius"/>
    </source>
</evidence>
<sequence>MAPTWSHLVLRDDTTTNSNALSTGAIAGIAAGAGTLLLSAAGLFIIYWRRQRMFDRMDAYYANGPAISREDMNFTTSGVPVVYTMDYKLDQDEGASVSTHTPDATTSPIDMTAAAMPTHPAYIPRALVRGASSSRPSIASYDHQFSPPLPKAPSVHSVTLPAVGSSNKEMLDDELVQAYLNQASSLKQASSKAPSTVASPDFQKEKQQYPSRHMELEPEDEEDQQRLQEQLLRLQQKQLQQRGRYLTQPPKLTFSQQRGAPVASPPLSGNSEQTRGGYMASPPLSGNSEQTRGYMASPPLSANSETTAGGYVASPPFSGYMTSPPLSANSEQTGGYILSPPLSGNSLQTRLSPTHSLPALIMPMISSRRKPSVSTTRGERSQSKTRGAGAGSVAGSVVGSVAGSVRVRGQHRGGEGSMSISRPQATAPKQYREQQQIYDEYSGSEAPSQVMSTVTAATNKSSRSRAGSTTTSAHRDKRRQERAERHERRRQERKKQQYEEVEVGRQEEDIWG</sequence>
<evidence type="ECO:0000256" key="1">
    <source>
        <dbReference type="ARBA" id="ARBA00004167"/>
    </source>
</evidence>
<dbReference type="InterPro" id="IPR051694">
    <property type="entry name" value="Immunoregulatory_rcpt-like"/>
</dbReference>
<proteinExistence type="predicted"/>
<feature type="transmembrane region" description="Helical" evidence="6">
    <location>
        <begin position="20"/>
        <end position="48"/>
    </location>
</feature>
<dbReference type="PANTHER" id="PTHR15549">
    <property type="entry name" value="PAIRED IMMUNOGLOBULIN-LIKE TYPE 2 RECEPTOR"/>
    <property type="match status" value="1"/>
</dbReference>
<dbReference type="GO" id="GO:0016020">
    <property type="term" value="C:membrane"/>
    <property type="evidence" value="ECO:0007669"/>
    <property type="project" value="UniProtKB-SubCell"/>
</dbReference>
<feature type="region of interest" description="Disordered" evidence="5">
    <location>
        <begin position="363"/>
        <end position="395"/>
    </location>
</feature>
<keyword evidence="8" id="KW-1185">Reference proteome</keyword>
<feature type="compositionally biased region" description="Basic and acidic residues" evidence="5">
    <location>
        <begin position="202"/>
        <end position="216"/>
    </location>
</feature>
<dbReference type="GO" id="GO:0071944">
    <property type="term" value="C:cell periphery"/>
    <property type="evidence" value="ECO:0007669"/>
    <property type="project" value="UniProtKB-ARBA"/>
</dbReference>
<dbReference type="AlphaFoldDB" id="A0AAE0KD27"/>
<feature type="region of interest" description="Disordered" evidence="5">
    <location>
        <begin position="185"/>
        <end position="226"/>
    </location>
</feature>
<evidence type="ECO:0000256" key="4">
    <source>
        <dbReference type="ARBA" id="ARBA00023136"/>
    </source>
</evidence>
<feature type="compositionally biased region" description="Polar residues" evidence="5">
    <location>
        <begin position="445"/>
        <end position="460"/>
    </location>
</feature>